<name>A0ACB8ZC33_9ASTR</name>
<organism evidence="1 2">
    <name type="scientific">Smallanthus sonchifolius</name>
    <dbReference type="NCBI Taxonomy" id="185202"/>
    <lineage>
        <taxon>Eukaryota</taxon>
        <taxon>Viridiplantae</taxon>
        <taxon>Streptophyta</taxon>
        <taxon>Embryophyta</taxon>
        <taxon>Tracheophyta</taxon>
        <taxon>Spermatophyta</taxon>
        <taxon>Magnoliopsida</taxon>
        <taxon>eudicotyledons</taxon>
        <taxon>Gunneridae</taxon>
        <taxon>Pentapetalae</taxon>
        <taxon>asterids</taxon>
        <taxon>campanulids</taxon>
        <taxon>Asterales</taxon>
        <taxon>Asteraceae</taxon>
        <taxon>Asteroideae</taxon>
        <taxon>Heliantheae alliance</taxon>
        <taxon>Millerieae</taxon>
        <taxon>Smallanthus</taxon>
    </lineage>
</organism>
<protein>
    <submittedName>
        <fullName evidence="1">Uncharacterized protein</fullName>
    </submittedName>
</protein>
<accession>A0ACB8ZC33</accession>
<reference evidence="2" key="1">
    <citation type="journal article" date="2022" name="Mol. Ecol. Resour.">
        <title>The genomes of chicory, endive, great burdock and yacon provide insights into Asteraceae palaeo-polyploidization history and plant inulin production.</title>
        <authorList>
            <person name="Fan W."/>
            <person name="Wang S."/>
            <person name="Wang H."/>
            <person name="Wang A."/>
            <person name="Jiang F."/>
            <person name="Liu H."/>
            <person name="Zhao H."/>
            <person name="Xu D."/>
            <person name="Zhang Y."/>
        </authorList>
    </citation>
    <scope>NUCLEOTIDE SEQUENCE [LARGE SCALE GENOMIC DNA]</scope>
    <source>
        <strain evidence="2">cv. Yunnan</strain>
    </source>
</reference>
<proteinExistence type="predicted"/>
<keyword evidence="2" id="KW-1185">Reference proteome</keyword>
<evidence type="ECO:0000313" key="1">
    <source>
        <dbReference type="EMBL" id="KAI3694869.1"/>
    </source>
</evidence>
<comment type="caution">
    <text evidence="1">The sequence shown here is derived from an EMBL/GenBank/DDBJ whole genome shotgun (WGS) entry which is preliminary data.</text>
</comment>
<dbReference type="EMBL" id="CM042043">
    <property type="protein sequence ID" value="KAI3694869.1"/>
    <property type="molecule type" value="Genomic_DNA"/>
</dbReference>
<sequence>MKKRSFTEPKSRGGTVKKKKWDVPKRLKKWVSVEEAGRDSGRAKRVVELVGKRSYFDEEAVRQKLSFDEDCGLKEMLANVALRYS</sequence>
<dbReference type="Proteomes" id="UP001056120">
    <property type="component" value="Linkage Group LG26"/>
</dbReference>
<reference evidence="1 2" key="2">
    <citation type="journal article" date="2022" name="Mol. Ecol. Resour.">
        <title>The genomes of chicory, endive, great burdock and yacon provide insights into Asteraceae paleo-polyploidization history and plant inulin production.</title>
        <authorList>
            <person name="Fan W."/>
            <person name="Wang S."/>
            <person name="Wang H."/>
            <person name="Wang A."/>
            <person name="Jiang F."/>
            <person name="Liu H."/>
            <person name="Zhao H."/>
            <person name="Xu D."/>
            <person name="Zhang Y."/>
        </authorList>
    </citation>
    <scope>NUCLEOTIDE SEQUENCE [LARGE SCALE GENOMIC DNA]</scope>
    <source>
        <strain evidence="2">cv. Yunnan</strain>
        <tissue evidence="1">Leaves</tissue>
    </source>
</reference>
<evidence type="ECO:0000313" key="2">
    <source>
        <dbReference type="Proteomes" id="UP001056120"/>
    </source>
</evidence>
<gene>
    <name evidence="1" type="ORF">L1987_77850</name>
</gene>